<comment type="subcellular location">
    <subcellularLocation>
        <location evidence="1 6">Cell inner membrane</location>
        <topology evidence="1 6">Multi-pass membrane protein</topology>
    </subcellularLocation>
</comment>
<evidence type="ECO:0000256" key="6">
    <source>
        <dbReference type="HAMAP-Rule" id="MF_01844"/>
    </source>
</evidence>
<dbReference type="InterPro" id="IPR004670">
    <property type="entry name" value="NhaA"/>
</dbReference>
<dbReference type="HOGENOM" id="CLU_015803_1_2_10"/>
<organism evidence="7 8">
    <name type="scientific">Solitalea canadensis (strain ATCC 29591 / DSM 3403 / JCM 21819 / LMG 8368 / NBRC 15130 / NCIMB 12057 / USAM 9D)</name>
    <name type="common">Flexibacter canadensis</name>
    <dbReference type="NCBI Taxonomy" id="929556"/>
    <lineage>
        <taxon>Bacteria</taxon>
        <taxon>Pseudomonadati</taxon>
        <taxon>Bacteroidota</taxon>
        <taxon>Sphingobacteriia</taxon>
        <taxon>Sphingobacteriales</taxon>
        <taxon>Sphingobacteriaceae</taxon>
        <taxon>Solitalea</taxon>
    </lineage>
</organism>
<evidence type="ECO:0000256" key="5">
    <source>
        <dbReference type="ARBA" id="ARBA00023136"/>
    </source>
</evidence>
<keyword evidence="6" id="KW-0406">Ion transport</keyword>
<feature type="transmembrane region" description="Helical" evidence="6">
    <location>
        <begin position="109"/>
        <end position="126"/>
    </location>
</feature>
<dbReference type="KEGG" id="scn:Solca_1275"/>
<keyword evidence="6" id="KW-0739">Sodium transport</keyword>
<dbReference type="eggNOG" id="COG3004">
    <property type="taxonomic scope" value="Bacteria"/>
</dbReference>
<keyword evidence="6" id="KW-0050">Antiport</keyword>
<evidence type="ECO:0000256" key="2">
    <source>
        <dbReference type="ARBA" id="ARBA00022475"/>
    </source>
</evidence>
<keyword evidence="6" id="KW-0997">Cell inner membrane</keyword>
<dbReference type="NCBIfam" id="NF007112">
    <property type="entry name" value="PRK09561.1"/>
    <property type="match status" value="1"/>
</dbReference>
<dbReference type="GO" id="GO:0015385">
    <property type="term" value="F:sodium:proton antiporter activity"/>
    <property type="evidence" value="ECO:0007669"/>
    <property type="project" value="UniProtKB-UniRule"/>
</dbReference>
<keyword evidence="8" id="KW-1185">Reference proteome</keyword>
<dbReference type="Gene3D" id="1.20.1530.10">
    <property type="entry name" value="Na+/H+ antiporter like domain"/>
    <property type="match status" value="1"/>
</dbReference>
<dbReference type="STRING" id="929556.Solca_1275"/>
<evidence type="ECO:0000313" key="7">
    <source>
        <dbReference type="EMBL" id="AFD06364.1"/>
    </source>
</evidence>
<comment type="catalytic activity">
    <reaction evidence="6">
        <text>Na(+)(in) + 2 H(+)(out) = Na(+)(out) + 2 H(+)(in)</text>
        <dbReference type="Rhea" id="RHEA:29251"/>
        <dbReference type="ChEBI" id="CHEBI:15378"/>
        <dbReference type="ChEBI" id="CHEBI:29101"/>
    </reaction>
</comment>
<dbReference type="Proteomes" id="UP000007590">
    <property type="component" value="Chromosome"/>
</dbReference>
<dbReference type="GO" id="GO:0005886">
    <property type="term" value="C:plasma membrane"/>
    <property type="evidence" value="ECO:0007669"/>
    <property type="project" value="UniProtKB-SubCell"/>
</dbReference>
<feature type="transmembrane region" description="Helical" evidence="6">
    <location>
        <begin position="138"/>
        <end position="155"/>
    </location>
</feature>
<dbReference type="PANTHER" id="PTHR30341:SF0">
    <property type="entry name" value="NA(+)_H(+) ANTIPORTER NHAA"/>
    <property type="match status" value="1"/>
</dbReference>
<dbReference type="Pfam" id="PF06965">
    <property type="entry name" value="Na_H_antiport_1"/>
    <property type="match status" value="1"/>
</dbReference>
<evidence type="ECO:0000256" key="4">
    <source>
        <dbReference type="ARBA" id="ARBA00022989"/>
    </source>
</evidence>
<comment type="similarity">
    <text evidence="6">Belongs to the NhaA Na(+)/H(+) (TC 2.A.33) antiporter family.</text>
</comment>
<evidence type="ECO:0000256" key="3">
    <source>
        <dbReference type="ARBA" id="ARBA00022692"/>
    </source>
</evidence>
<protein>
    <recommendedName>
        <fullName evidence="6">Na(+)/H(+) antiporter NhaA</fullName>
    </recommendedName>
    <alternativeName>
        <fullName evidence="6">Sodium/proton antiporter NhaA</fullName>
    </alternativeName>
</protein>
<dbReference type="RefSeq" id="WP_014679591.1">
    <property type="nucleotide sequence ID" value="NC_017770.1"/>
</dbReference>
<feature type="transmembrane region" description="Helical" evidence="6">
    <location>
        <begin position="215"/>
        <end position="247"/>
    </location>
</feature>
<feature type="transmembrane region" description="Helical" evidence="6">
    <location>
        <begin position="72"/>
        <end position="88"/>
    </location>
</feature>
<feature type="transmembrane region" description="Helical" evidence="6">
    <location>
        <begin position="373"/>
        <end position="393"/>
    </location>
</feature>
<feature type="transmembrane region" description="Helical" evidence="6">
    <location>
        <begin position="162"/>
        <end position="183"/>
    </location>
</feature>
<accession>H8KQ69</accession>
<dbReference type="HAMAP" id="MF_01844">
    <property type="entry name" value="NhaA"/>
    <property type="match status" value="1"/>
</dbReference>
<dbReference type="PANTHER" id="PTHR30341">
    <property type="entry name" value="SODIUM ION/PROTON ANTIPORTER NHAA-RELATED"/>
    <property type="match status" value="1"/>
</dbReference>
<keyword evidence="2 6" id="KW-1003">Cell membrane</keyword>
<feature type="transmembrane region" description="Helical" evidence="6">
    <location>
        <begin position="12"/>
        <end position="40"/>
    </location>
</feature>
<dbReference type="InterPro" id="IPR023171">
    <property type="entry name" value="Na/H_antiporter_dom_sf"/>
</dbReference>
<feature type="transmembrane region" description="Helical" evidence="6">
    <location>
        <begin position="189"/>
        <end position="208"/>
    </location>
</feature>
<dbReference type="EMBL" id="CP003349">
    <property type="protein sequence ID" value="AFD06364.1"/>
    <property type="molecule type" value="Genomic_DNA"/>
</dbReference>
<evidence type="ECO:0000256" key="1">
    <source>
        <dbReference type="ARBA" id="ARBA00004429"/>
    </source>
</evidence>
<name>H8KQ69_SOLCM</name>
<feature type="transmembrane region" description="Helical" evidence="6">
    <location>
        <begin position="267"/>
        <end position="287"/>
    </location>
</feature>
<dbReference type="NCBIfam" id="TIGR00773">
    <property type="entry name" value="NhaA"/>
    <property type="match status" value="1"/>
</dbReference>
<reference evidence="7" key="1">
    <citation type="submission" date="2012-02" db="EMBL/GenBank/DDBJ databases">
        <title>The complete genome of Solitalea canadensis DSM 3403.</title>
        <authorList>
            <consortium name="US DOE Joint Genome Institute (JGI-PGF)"/>
            <person name="Lucas S."/>
            <person name="Copeland A."/>
            <person name="Lapidus A."/>
            <person name="Glavina del Rio T."/>
            <person name="Dalin E."/>
            <person name="Tice H."/>
            <person name="Bruce D."/>
            <person name="Goodwin L."/>
            <person name="Pitluck S."/>
            <person name="Peters L."/>
            <person name="Ovchinnikova G."/>
            <person name="Lu M."/>
            <person name="Kyrpides N."/>
            <person name="Mavromatis K."/>
            <person name="Ivanova N."/>
            <person name="Brettin T."/>
            <person name="Detter J.C."/>
            <person name="Han C."/>
            <person name="Larimer F."/>
            <person name="Land M."/>
            <person name="Hauser L."/>
            <person name="Markowitz V."/>
            <person name="Cheng J.-F."/>
            <person name="Hugenholtz P."/>
            <person name="Woyke T."/>
            <person name="Wu D."/>
            <person name="Spring S."/>
            <person name="Schroeder M."/>
            <person name="Kopitz M."/>
            <person name="Brambilla E."/>
            <person name="Klenk H.-P."/>
            <person name="Eisen J.A."/>
        </authorList>
    </citation>
    <scope>NUCLEOTIDE SEQUENCE</scope>
    <source>
        <strain evidence="7">DSM 3403</strain>
    </source>
</reference>
<feature type="transmembrane region" description="Helical" evidence="6">
    <location>
        <begin position="299"/>
        <end position="320"/>
    </location>
</feature>
<dbReference type="GO" id="GO:0006885">
    <property type="term" value="P:regulation of pH"/>
    <property type="evidence" value="ECO:0007669"/>
    <property type="project" value="UniProtKB-UniRule"/>
</dbReference>
<comment type="function">
    <text evidence="6">Na(+)/H(+) antiporter that extrudes sodium in exchange for external protons.</text>
</comment>
<gene>
    <name evidence="6" type="primary">nhaA</name>
    <name evidence="7" type="ordered locus">Solca_1275</name>
</gene>
<keyword evidence="6" id="KW-0915">Sodium</keyword>
<dbReference type="OrthoDB" id="9808135at2"/>
<keyword evidence="6" id="KW-0813">Transport</keyword>
<evidence type="ECO:0000313" key="8">
    <source>
        <dbReference type="Proteomes" id="UP000007590"/>
    </source>
</evidence>
<proteinExistence type="inferred from homology"/>
<keyword evidence="4 6" id="KW-1133">Transmembrane helix</keyword>
<dbReference type="NCBIfam" id="NF007111">
    <property type="entry name" value="PRK09560.1"/>
    <property type="match status" value="1"/>
</dbReference>
<keyword evidence="3 6" id="KW-0812">Transmembrane</keyword>
<keyword evidence="5 6" id="KW-0472">Membrane</keyword>
<feature type="transmembrane region" description="Helical" evidence="6">
    <location>
        <begin position="340"/>
        <end position="361"/>
    </location>
</feature>
<sequence length="407" mass="43926">MTLLQSTIKKRLFNPFTAFLKTEQASGIILIVCTLVSIIVSNTQWGEAYIHFWHEKIGVAGFGAEFKLSVEHWINDGLMVVFFLVVGLEIKRELLTGELSSVKKASLPLIAALGGMVVPAIIYFAINKGTPTEHGWGIPMATDIAFALGILSLLGKRVPVSLKVFLTALAVVDDLGAILVIAVVYTQTVVLQSLYIALGIFVFLLVLNRLKVANIFIYLLGGAFMWYFMLKSGVHATIAGVLLAAAIPMNSPYSNHSPAELLEHSLHQFSSFVIMPLFALANTCIVFNTNVFSIYGTELGLGIILGLLLGKPLGIAGFSFLAVKTKIASLPANAGFKKVIGIGFLGGIGFTMSIFISILAFKEIEIQTFSKIAVLTGSMLSGLLGYILIYMGINKKQVDVATEELTE</sequence>
<dbReference type="AlphaFoldDB" id="H8KQ69"/>